<reference evidence="2" key="1">
    <citation type="journal article" date="2012" name="Science">
        <title>The Paleozoic origin of enzymatic lignin decomposition reconstructed from 31 fungal genomes.</title>
        <authorList>
            <person name="Floudas D."/>
            <person name="Binder M."/>
            <person name="Riley R."/>
            <person name="Barry K."/>
            <person name="Blanchette R.A."/>
            <person name="Henrissat B."/>
            <person name="Martinez A.T."/>
            <person name="Otillar R."/>
            <person name="Spatafora J.W."/>
            <person name="Yadav J.S."/>
            <person name="Aerts A."/>
            <person name="Benoit I."/>
            <person name="Boyd A."/>
            <person name="Carlson A."/>
            <person name="Copeland A."/>
            <person name="Coutinho P.M."/>
            <person name="de Vries R.P."/>
            <person name="Ferreira P."/>
            <person name="Findley K."/>
            <person name="Foster B."/>
            <person name="Gaskell J."/>
            <person name="Glotzer D."/>
            <person name="Gorecki P."/>
            <person name="Heitman J."/>
            <person name="Hesse C."/>
            <person name="Hori C."/>
            <person name="Igarashi K."/>
            <person name="Jurgens J.A."/>
            <person name="Kallen N."/>
            <person name="Kersten P."/>
            <person name="Kohler A."/>
            <person name="Kuees U."/>
            <person name="Kumar T.K.A."/>
            <person name="Kuo A."/>
            <person name="LaButti K."/>
            <person name="Larrondo L.F."/>
            <person name="Lindquist E."/>
            <person name="Ling A."/>
            <person name="Lombard V."/>
            <person name="Lucas S."/>
            <person name="Lundell T."/>
            <person name="Martin R."/>
            <person name="McLaughlin D.J."/>
            <person name="Morgenstern I."/>
            <person name="Morin E."/>
            <person name="Murat C."/>
            <person name="Nagy L.G."/>
            <person name="Nolan M."/>
            <person name="Ohm R.A."/>
            <person name="Patyshakuliyeva A."/>
            <person name="Rokas A."/>
            <person name="Ruiz-Duenas F.J."/>
            <person name="Sabat G."/>
            <person name="Salamov A."/>
            <person name="Samejima M."/>
            <person name="Schmutz J."/>
            <person name="Slot J.C."/>
            <person name="St John F."/>
            <person name="Stenlid J."/>
            <person name="Sun H."/>
            <person name="Sun S."/>
            <person name="Syed K."/>
            <person name="Tsang A."/>
            <person name="Wiebenga A."/>
            <person name="Young D."/>
            <person name="Pisabarro A."/>
            <person name="Eastwood D.C."/>
            <person name="Martin F."/>
            <person name="Cullen D."/>
            <person name="Grigoriev I.V."/>
            <person name="Hibbett D.S."/>
        </authorList>
    </citation>
    <scope>NUCLEOTIDE SEQUENCE [LARGE SCALE GENOMIC DNA]</scope>
    <source>
        <strain evidence="2">MF3/22</strain>
    </source>
</reference>
<dbReference type="Proteomes" id="UP000053630">
    <property type="component" value="Unassembled WGS sequence"/>
</dbReference>
<organism evidence="1 2">
    <name type="scientific">Fomitiporia mediterranea (strain MF3/22)</name>
    <name type="common">Grapevine white-rot fungus</name>
    <dbReference type="NCBI Taxonomy" id="694068"/>
    <lineage>
        <taxon>Eukaryota</taxon>
        <taxon>Fungi</taxon>
        <taxon>Dikarya</taxon>
        <taxon>Basidiomycota</taxon>
        <taxon>Agaricomycotina</taxon>
        <taxon>Agaricomycetes</taxon>
        <taxon>Hymenochaetales</taxon>
        <taxon>Hymenochaetaceae</taxon>
        <taxon>Fomitiporia</taxon>
    </lineage>
</organism>
<accession>R7SGC8</accession>
<dbReference type="GeneID" id="18675969"/>
<evidence type="ECO:0000313" key="2">
    <source>
        <dbReference type="Proteomes" id="UP000053630"/>
    </source>
</evidence>
<proteinExistence type="predicted"/>
<dbReference type="AlphaFoldDB" id="R7SGC8"/>
<name>R7SGC8_FOMME</name>
<keyword evidence="2" id="KW-1185">Reference proteome</keyword>
<sequence>MKKLPIGADKTKQYWGRHPGAPSFTLLTGHKGFSIKINKGFKTDYKPEDFAEVERIDYNPSDTLSETKPAMYIPRAPNNQAFDAWFYEPQSPEHRTVLIQATVQIAPYEIKTGVLDWFGSDEPLNLIVLLDDYSGHRIFTSGLPTEHAEAPRACTTKNGWFPRREMKRWPTVPVAPRTPTFNLRPSSMVGAEEPACRMAVTVSVCVG</sequence>
<dbReference type="RefSeq" id="XP_007272243.1">
    <property type="nucleotide sequence ID" value="XM_007272181.1"/>
</dbReference>
<evidence type="ECO:0000313" key="1">
    <source>
        <dbReference type="EMBL" id="EJC97495.1"/>
    </source>
</evidence>
<protein>
    <submittedName>
        <fullName evidence="1">Uncharacterized protein</fullName>
    </submittedName>
</protein>
<dbReference type="EMBL" id="JH718270">
    <property type="protein sequence ID" value="EJC97495.1"/>
    <property type="molecule type" value="Genomic_DNA"/>
</dbReference>
<dbReference type="KEGG" id="fme:FOMMEDRAFT_163098"/>
<gene>
    <name evidence="1" type="ORF">FOMMEDRAFT_163098</name>
</gene>